<evidence type="ECO:0000313" key="1">
    <source>
        <dbReference type="EMBL" id="KAL3863360.1"/>
    </source>
</evidence>
<reference evidence="1 2" key="1">
    <citation type="submission" date="2024-11" db="EMBL/GenBank/DDBJ databases">
        <title>Chromosome-level genome assembly of the freshwater bivalve Anodonta woodiana.</title>
        <authorList>
            <person name="Chen X."/>
        </authorList>
    </citation>
    <scope>NUCLEOTIDE SEQUENCE [LARGE SCALE GENOMIC DNA]</scope>
    <source>
        <strain evidence="1">MN2024</strain>
        <tissue evidence="1">Gills</tissue>
    </source>
</reference>
<proteinExistence type="predicted"/>
<dbReference type="Proteomes" id="UP001634394">
    <property type="component" value="Unassembled WGS sequence"/>
</dbReference>
<accession>A0ABD3VP37</accession>
<organism evidence="1 2">
    <name type="scientific">Sinanodonta woodiana</name>
    <name type="common">Chinese pond mussel</name>
    <name type="synonym">Anodonta woodiana</name>
    <dbReference type="NCBI Taxonomy" id="1069815"/>
    <lineage>
        <taxon>Eukaryota</taxon>
        <taxon>Metazoa</taxon>
        <taxon>Spiralia</taxon>
        <taxon>Lophotrochozoa</taxon>
        <taxon>Mollusca</taxon>
        <taxon>Bivalvia</taxon>
        <taxon>Autobranchia</taxon>
        <taxon>Heteroconchia</taxon>
        <taxon>Palaeoheterodonta</taxon>
        <taxon>Unionida</taxon>
        <taxon>Unionoidea</taxon>
        <taxon>Unionidae</taxon>
        <taxon>Unioninae</taxon>
        <taxon>Sinanodonta</taxon>
    </lineage>
</organism>
<protein>
    <submittedName>
        <fullName evidence="1">Uncharacterized protein</fullName>
    </submittedName>
</protein>
<sequence length="230" mass="26814">MALKFGSGYNILTLNILIIIGSFNECIGNENHLHIVRTLNEISYELDESSVCKHYEPSPTHQMRACIVGHLKHDVHELQLDLGQALRTYELEINTGIEEEERKRMYTEYTYKKTFTGDSLSWVQNYSTIYNMLQEISLNMTVMDLLVGSGLLTKFLHSNRRIMCQLQAILKIGSFAKEDTHLQLTSRRSLVMSRNIENRLFTNYRQNFFIRNFLTARDALNEIVDVLKFH</sequence>
<evidence type="ECO:0000313" key="2">
    <source>
        <dbReference type="Proteomes" id="UP001634394"/>
    </source>
</evidence>
<comment type="caution">
    <text evidence="1">The sequence shown here is derived from an EMBL/GenBank/DDBJ whole genome shotgun (WGS) entry which is preliminary data.</text>
</comment>
<dbReference type="EMBL" id="JBJQND010000010">
    <property type="protein sequence ID" value="KAL3863360.1"/>
    <property type="molecule type" value="Genomic_DNA"/>
</dbReference>
<name>A0ABD3VP37_SINWO</name>
<keyword evidence="2" id="KW-1185">Reference proteome</keyword>
<gene>
    <name evidence="1" type="ORF">ACJMK2_005118</name>
</gene>
<dbReference type="AlphaFoldDB" id="A0ABD3VP37"/>